<dbReference type="GO" id="GO:0000917">
    <property type="term" value="P:division septum assembly"/>
    <property type="evidence" value="ECO:0007669"/>
    <property type="project" value="UniProtKB-KW"/>
</dbReference>
<proteinExistence type="predicted"/>
<protein>
    <recommendedName>
        <fullName evidence="6">Cell division protein ZapD</fullName>
    </recommendedName>
</protein>
<evidence type="ECO:0000256" key="3">
    <source>
        <dbReference type="ARBA" id="ARBA00023210"/>
    </source>
</evidence>
<evidence type="ECO:0000256" key="2">
    <source>
        <dbReference type="ARBA" id="ARBA00022618"/>
    </source>
</evidence>
<evidence type="ECO:0008006" key="6">
    <source>
        <dbReference type="Google" id="ProtNLM"/>
    </source>
</evidence>
<sequence>MLRLRLPLDPQLYPQISGHKTRYAIRFLPLDSENGTVPARLSFELACC</sequence>
<evidence type="ECO:0000256" key="4">
    <source>
        <dbReference type="ARBA" id="ARBA00023306"/>
    </source>
</evidence>
<dbReference type="PANTHER" id="PTHR39455:SF1">
    <property type="entry name" value="CELL DIVISION PROTEIN ZAPD"/>
    <property type="match status" value="1"/>
</dbReference>
<name>F4MX82_YEREN</name>
<keyword evidence="4" id="KW-0131">Cell cycle</keyword>
<dbReference type="GO" id="GO:0043093">
    <property type="term" value="P:FtsZ-dependent cytokinesis"/>
    <property type="evidence" value="ECO:0007669"/>
    <property type="project" value="TreeGrafter"/>
</dbReference>
<reference evidence="5" key="1">
    <citation type="journal article" date="2011" name="BMC Genomics">
        <title>Shotgun sequencing of Yersinia enterocolitica strain W22703 (biotype 2, serotype O:9): genomic evidence for oscillation between invertebrates and mammals.</title>
        <authorList>
            <person name="Fuchs T.M."/>
            <person name="Brandt K."/>
            <person name="Starke M."/>
            <person name="Rattei T."/>
        </authorList>
    </citation>
    <scope>NUCLEOTIDE SEQUENCE</scope>
</reference>
<dbReference type="Gene3D" id="2.60.440.10">
    <property type="entry name" value="YacF-like domains"/>
    <property type="match status" value="1"/>
</dbReference>
<dbReference type="InterPro" id="IPR036268">
    <property type="entry name" value="ZapD_sf"/>
</dbReference>
<keyword evidence="1" id="KW-0963">Cytoplasm</keyword>
<dbReference type="EMBL" id="FR718528">
    <property type="protein sequence ID" value="CBX70440.1"/>
    <property type="molecule type" value="Genomic_DNA"/>
</dbReference>
<keyword evidence="3" id="KW-0717">Septation</keyword>
<dbReference type="SUPFAM" id="SSF160950">
    <property type="entry name" value="YacF-like"/>
    <property type="match status" value="1"/>
</dbReference>
<dbReference type="AlphaFoldDB" id="F4MX82"/>
<dbReference type="InterPro" id="IPR009777">
    <property type="entry name" value="ZapD"/>
</dbReference>
<dbReference type="PANTHER" id="PTHR39455">
    <property type="entry name" value="CELL DIVISION PROTEIN ZAPD"/>
    <property type="match status" value="1"/>
</dbReference>
<gene>
    <name evidence="5" type="ORF">YEW_KU45640</name>
</gene>
<organism evidence="5">
    <name type="scientific">Yersinia enterocolitica W22703</name>
    <dbReference type="NCBI Taxonomy" id="913028"/>
    <lineage>
        <taxon>Bacteria</taxon>
        <taxon>Pseudomonadati</taxon>
        <taxon>Pseudomonadota</taxon>
        <taxon>Gammaproteobacteria</taxon>
        <taxon>Enterobacterales</taxon>
        <taxon>Yersiniaceae</taxon>
        <taxon>Yersinia</taxon>
    </lineage>
</organism>
<dbReference type="InterPro" id="IPR027462">
    <property type="entry name" value="ZapD_C"/>
</dbReference>
<evidence type="ECO:0000256" key="1">
    <source>
        <dbReference type="ARBA" id="ARBA00022490"/>
    </source>
</evidence>
<keyword evidence="2" id="KW-0132">Cell division</keyword>
<dbReference type="GO" id="GO:0032153">
    <property type="term" value="C:cell division site"/>
    <property type="evidence" value="ECO:0007669"/>
    <property type="project" value="TreeGrafter"/>
</dbReference>
<accession>F4MX82</accession>
<evidence type="ECO:0000313" key="5">
    <source>
        <dbReference type="EMBL" id="CBX70440.1"/>
    </source>
</evidence>